<dbReference type="NCBIfam" id="TIGR02602">
    <property type="entry name" value="8TM_EpsH"/>
    <property type="match status" value="1"/>
</dbReference>
<accession>A0A4Q9GW07</accession>
<keyword evidence="2" id="KW-1003">Cell membrane</keyword>
<dbReference type="AlphaFoldDB" id="A0A4Q9GW07"/>
<gene>
    <name evidence="9" type="primary">xrtB</name>
    <name evidence="9" type="ORF">EYS42_15040</name>
</gene>
<keyword evidence="7 8" id="KW-0472">Membrane</keyword>
<feature type="transmembrane region" description="Helical" evidence="8">
    <location>
        <begin position="185"/>
        <end position="208"/>
    </location>
</feature>
<dbReference type="InterPro" id="IPR013426">
    <property type="entry name" value="EpsH-like"/>
</dbReference>
<dbReference type="NCBIfam" id="TIGR04178">
    <property type="entry name" value="exo_archaeo"/>
    <property type="match status" value="1"/>
</dbReference>
<dbReference type="InterPro" id="IPR017544">
    <property type="entry name" value="Exosortase-2"/>
</dbReference>
<dbReference type="InterPro" id="IPR026392">
    <property type="entry name" value="Exo/Archaeosortase_dom"/>
</dbReference>
<dbReference type="RefSeq" id="WP_130969016.1">
    <property type="nucleotide sequence ID" value="NZ_SIXI01000007.1"/>
</dbReference>
<dbReference type="OrthoDB" id="597443at2"/>
<keyword evidence="5" id="KW-0378">Hydrolase</keyword>
<proteinExistence type="predicted"/>
<evidence type="ECO:0000313" key="10">
    <source>
        <dbReference type="Proteomes" id="UP000292120"/>
    </source>
</evidence>
<comment type="subcellular location">
    <subcellularLocation>
        <location evidence="1">Cell membrane</location>
        <topology evidence="1">Multi-pass membrane protein</topology>
    </subcellularLocation>
</comment>
<comment type="caution">
    <text evidence="9">The sequence shown here is derived from an EMBL/GenBank/DDBJ whole genome shotgun (WGS) entry which is preliminary data.</text>
</comment>
<evidence type="ECO:0000256" key="2">
    <source>
        <dbReference type="ARBA" id="ARBA00022475"/>
    </source>
</evidence>
<evidence type="ECO:0000256" key="1">
    <source>
        <dbReference type="ARBA" id="ARBA00004651"/>
    </source>
</evidence>
<reference evidence="9 10" key="1">
    <citation type="submission" date="2019-02" db="EMBL/GenBank/DDBJ databases">
        <title>Aquabacterium sp. strain KMB7.</title>
        <authorList>
            <person name="Chen W.-M."/>
        </authorList>
    </citation>
    <scope>NUCLEOTIDE SEQUENCE [LARGE SCALE GENOMIC DNA]</scope>
    <source>
        <strain evidence="9 10">KMB7</strain>
    </source>
</reference>
<dbReference type="GO" id="GO:0005886">
    <property type="term" value="C:plasma membrane"/>
    <property type="evidence" value="ECO:0007669"/>
    <property type="project" value="UniProtKB-SubCell"/>
</dbReference>
<dbReference type="GO" id="GO:0006508">
    <property type="term" value="P:proteolysis"/>
    <property type="evidence" value="ECO:0007669"/>
    <property type="project" value="UniProtKB-KW"/>
</dbReference>
<evidence type="ECO:0000256" key="3">
    <source>
        <dbReference type="ARBA" id="ARBA00022670"/>
    </source>
</evidence>
<dbReference type="Pfam" id="PF09721">
    <property type="entry name" value="Exosortase_EpsH"/>
    <property type="match status" value="1"/>
</dbReference>
<dbReference type="EMBL" id="SIXI01000007">
    <property type="protein sequence ID" value="TBO28319.1"/>
    <property type="molecule type" value="Genomic_DNA"/>
</dbReference>
<evidence type="ECO:0000313" key="9">
    <source>
        <dbReference type="EMBL" id="TBO28319.1"/>
    </source>
</evidence>
<evidence type="ECO:0000256" key="6">
    <source>
        <dbReference type="ARBA" id="ARBA00022989"/>
    </source>
</evidence>
<organism evidence="9 10">
    <name type="scientific">Aquabacterium lacunae</name>
    <dbReference type="NCBI Taxonomy" id="2528630"/>
    <lineage>
        <taxon>Bacteria</taxon>
        <taxon>Pseudomonadati</taxon>
        <taxon>Pseudomonadota</taxon>
        <taxon>Betaproteobacteria</taxon>
        <taxon>Burkholderiales</taxon>
        <taxon>Aquabacterium</taxon>
    </lineage>
</organism>
<evidence type="ECO:0000256" key="4">
    <source>
        <dbReference type="ARBA" id="ARBA00022692"/>
    </source>
</evidence>
<protein>
    <submittedName>
        <fullName evidence="9">Exosortase B</fullName>
    </submittedName>
</protein>
<feature type="transmembrane region" description="Helical" evidence="8">
    <location>
        <begin position="130"/>
        <end position="150"/>
    </location>
</feature>
<sequence length="292" mass="31466">MTATTGEPTAPKMLSITTVLVAVTYVLFFAPTYYELDTTVWNVVGQGHGPIMLLLAVWLAYQRIERYSAITPGKEQPALGLLVFFLGVILKISADFLEVISIEVGSQILILSGVILLFKGWQGVKVMAAPLLFLIFVVPLPGTLIDALTAPLKLAVSVVSSEILYQAGYPVGRAGVTLTVGPYKLLVADACAGINSVFALEAVGVFYLSLMQYKNKFRNLALAIAILPISFVSNVTRVMALTLITYYYGDEVGQGFVHSFAGVFLFVIATVLTIAVDYALGKVPTLKGRKEC</sequence>
<keyword evidence="6 8" id="KW-1133">Transmembrane helix</keyword>
<evidence type="ECO:0000256" key="8">
    <source>
        <dbReference type="SAM" id="Phobius"/>
    </source>
</evidence>
<dbReference type="InterPro" id="IPR019127">
    <property type="entry name" value="Exosortase"/>
</dbReference>
<dbReference type="NCBIfam" id="TIGR03113">
    <property type="entry name" value="exosort_XrtB"/>
    <property type="match status" value="1"/>
</dbReference>
<keyword evidence="4 8" id="KW-0812">Transmembrane</keyword>
<feature type="transmembrane region" description="Helical" evidence="8">
    <location>
        <begin position="12"/>
        <end position="34"/>
    </location>
</feature>
<evidence type="ECO:0000256" key="7">
    <source>
        <dbReference type="ARBA" id="ARBA00023136"/>
    </source>
</evidence>
<feature type="transmembrane region" description="Helical" evidence="8">
    <location>
        <begin position="40"/>
        <end position="61"/>
    </location>
</feature>
<feature type="transmembrane region" description="Helical" evidence="8">
    <location>
        <begin position="77"/>
        <end position="94"/>
    </location>
</feature>
<keyword evidence="3" id="KW-0645">Protease</keyword>
<dbReference type="GO" id="GO:0008233">
    <property type="term" value="F:peptidase activity"/>
    <property type="evidence" value="ECO:0007669"/>
    <property type="project" value="UniProtKB-KW"/>
</dbReference>
<feature type="transmembrane region" description="Helical" evidence="8">
    <location>
        <begin position="220"/>
        <end position="248"/>
    </location>
</feature>
<feature type="transmembrane region" description="Helical" evidence="8">
    <location>
        <begin position="260"/>
        <end position="280"/>
    </location>
</feature>
<feature type="transmembrane region" description="Helical" evidence="8">
    <location>
        <begin position="100"/>
        <end position="118"/>
    </location>
</feature>
<evidence type="ECO:0000256" key="5">
    <source>
        <dbReference type="ARBA" id="ARBA00022801"/>
    </source>
</evidence>
<dbReference type="Proteomes" id="UP000292120">
    <property type="component" value="Unassembled WGS sequence"/>
</dbReference>
<name>A0A4Q9GW07_9BURK</name>
<keyword evidence="10" id="KW-1185">Reference proteome</keyword>